<feature type="domain" description="Thioesterase" evidence="1">
    <location>
        <begin position="23"/>
        <end position="122"/>
    </location>
</feature>
<sequence length="277" mass="31046">MSINDMPLSIVLQDATSKATSQNLFLFPDGSGSAMAYSSLPQISPETRLIALNSPFLRQPQDYPNSIEAMAKIWLPEIRRRQPRGPYSLGGWSAGGYYGVEAARLLLAQGEIVERLVLIDSPCRLLYEALPFPTVQALADKNLMGSTHNPKRKAPAWMLDHFAVTIRAIESYVPMPLRTELRLPEVFVIWAAEGIDAAHDLDVDWSVKVNRLLLRTRKRFSPLGWDLMFPNVEVKTAALPGANHFNLIHGRHALDLVDLFRLVMGQQLSVDLQYARC</sequence>
<dbReference type="Proteomes" id="UP001296104">
    <property type="component" value="Unassembled WGS sequence"/>
</dbReference>
<protein>
    <submittedName>
        <fullName evidence="2">Alpha beta-hydrolase</fullName>
    </submittedName>
</protein>
<accession>A0AAI8Z9J6</accession>
<dbReference type="Pfam" id="PF00975">
    <property type="entry name" value="Thioesterase"/>
    <property type="match status" value="1"/>
</dbReference>
<name>A0AAI8Z9J6_9PEZI</name>
<evidence type="ECO:0000259" key="1">
    <source>
        <dbReference type="Pfam" id="PF00975"/>
    </source>
</evidence>
<keyword evidence="3" id="KW-1185">Reference proteome</keyword>
<dbReference type="InterPro" id="IPR001031">
    <property type="entry name" value="Thioesterase"/>
</dbReference>
<dbReference type="AlphaFoldDB" id="A0AAI8Z9J6"/>
<evidence type="ECO:0000313" key="3">
    <source>
        <dbReference type="Proteomes" id="UP001296104"/>
    </source>
</evidence>
<evidence type="ECO:0000313" key="2">
    <source>
        <dbReference type="EMBL" id="CAK4034954.1"/>
    </source>
</evidence>
<reference evidence="2" key="1">
    <citation type="submission" date="2023-11" db="EMBL/GenBank/DDBJ databases">
        <authorList>
            <person name="Alioto T."/>
            <person name="Alioto T."/>
            <person name="Gomez Garrido J."/>
        </authorList>
    </citation>
    <scope>NUCLEOTIDE SEQUENCE</scope>
</reference>
<organism evidence="2 3">
    <name type="scientific">Lecanosticta acicola</name>
    <dbReference type="NCBI Taxonomy" id="111012"/>
    <lineage>
        <taxon>Eukaryota</taxon>
        <taxon>Fungi</taxon>
        <taxon>Dikarya</taxon>
        <taxon>Ascomycota</taxon>
        <taxon>Pezizomycotina</taxon>
        <taxon>Dothideomycetes</taxon>
        <taxon>Dothideomycetidae</taxon>
        <taxon>Mycosphaerellales</taxon>
        <taxon>Mycosphaerellaceae</taxon>
        <taxon>Lecanosticta</taxon>
    </lineage>
</organism>
<dbReference type="Gene3D" id="3.40.50.1820">
    <property type="entry name" value="alpha/beta hydrolase"/>
    <property type="match status" value="1"/>
</dbReference>
<comment type="caution">
    <text evidence="2">The sequence shown here is derived from an EMBL/GenBank/DDBJ whole genome shotgun (WGS) entry which is preliminary data.</text>
</comment>
<proteinExistence type="predicted"/>
<dbReference type="EMBL" id="CAVMBE010000155">
    <property type="protein sequence ID" value="CAK4034954.1"/>
    <property type="molecule type" value="Genomic_DNA"/>
</dbReference>
<dbReference type="SUPFAM" id="SSF53474">
    <property type="entry name" value="alpha/beta-Hydrolases"/>
    <property type="match status" value="1"/>
</dbReference>
<gene>
    <name evidence="2" type="ORF">LECACI_7A010112</name>
</gene>
<dbReference type="InterPro" id="IPR029058">
    <property type="entry name" value="AB_hydrolase_fold"/>
</dbReference>